<dbReference type="Proteomes" id="UP001230005">
    <property type="component" value="Unassembled WGS sequence"/>
</dbReference>
<dbReference type="Pfam" id="PF00535">
    <property type="entry name" value="Glycos_transf_2"/>
    <property type="match status" value="1"/>
</dbReference>
<organism evidence="2 3">
    <name type="scientific">Evansella vedderi</name>
    <dbReference type="NCBI Taxonomy" id="38282"/>
    <lineage>
        <taxon>Bacteria</taxon>
        <taxon>Bacillati</taxon>
        <taxon>Bacillota</taxon>
        <taxon>Bacilli</taxon>
        <taxon>Bacillales</taxon>
        <taxon>Bacillaceae</taxon>
        <taxon>Evansella</taxon>
    </lineage>
</organism>
<dbReference type="InterPro" id="IPR029044">
    <property type="entry name" value="Nucleotide-diphossugar_trans"/>
</dbReference>
<dbReference type="EMBL" id="JAUSUG010000010">
    <property type="protein sequence ID" value="MDQ0255365.1"/>
    <property type="molecule type" value="Genomic_DNA"/>
</dbReference>
<protein>
    <submittedName>
        <fullName evidence="2">Glycosyltransferase involved in cell wall biosynthesis</fullName>
    </submittedName>
</protein>
<proteinExistence type="predicted"/>
<gene>
    <name evidence="2" type="ORF">J2S74_002747</name>
</gene>
<feature type="domain" description="Glycosyltransferase 2-like" evidence="1">
    <location>
        <begin position="8"/>
        <end position="127"/>
    </location>
</feature>
<accession>A0ABT9ZWN0</accession>
<dbReference type="SUPFAM" id="SSF53448">
    <property type="entry name" value="Nucleotide-diphospho-sugar transferases"/>
    <property type="match status" value="1"/>
</dbReference>
<dbReference type="Gene3D" id="3.90.550.10">
    <property type="entry name" value="Spore Coat Polysaccharide Biosynthesis Protein SpsA, Chain A"/>
    <property type="match status" value="1"/>
</dbReference>
<comment type="caution">
    <text evidence="2">The sequence shown here is derived from an EMBL/GenBank/DDBJ whole genome shotgun (WGS) entry which is preliminary data.</text>
</comment>
<sequence length="259" mass="30155">MKILTILLSWNRPDLLTRTVESYFENTSSPFEFMIVDNGSDKETLKTLGDLSGKYKMNVLKLEKNIGGLAFNKALGGIELNPYDYIHFSENDIEYLPAWDQILLKKLDIFSDIGQISPFSPFPQTSQGEFSWEKAATKVSKNKETIYMAKHNVGTTSIIRSNLIKDGLRWTNLERSNGIRFPHDGRFSRHVKRLGWKVAFNDRYVVKNWGHTIEELQRDLDYYIKNHQAKSFHRFEQRLDDFGYIIQKNSSGNFTLKKK</sequence>
<evidence type="ECO:0000313" key="3">
    <source>
        <dbReference type="Proteomes" id="UP001230005"/>
    </source>
</evidence>
<keyword evidence="3" id="KW-1185">Reference proteome</keyword>
<dbReference type="RefSeq" id="WP_307326294.1">
    <property type="nucleotide sequence ID" value="NZ_JAUSUG010000010.1"/>
</dbReference>
<evidence type="ECO:0000313" key="2">
    <source>
        <dbReference type="EMBL" id="MDQ0255365.1"/>
    </source>
</evidence>
<dbReference type="InterPro" id="IPR001173">
    <property type="entry name" value="Glyco_trans_2-like"/>
</dbReference>
<reference evidence="2 3" key="1">
    <citation type="submission" date="2023-07" db="EMBL/GenBank/DDBJ databases">
        <title>Genomic Encyclopedia of Type Strains, Phase IV (KMG-IV): sequencing the most valuable type-strain genomes for metagenomic binning, comparative biology and taxonomic classification.</title>
        <authorList>
            <person name="Goeker M."/>
        </authorList>
    </citation>
    <scope>NUCLEOTIDE SEQUENCE [LARGE SCALE GENOMIC DNA]</scope>
    <source>
        <strain evidence="2 3">DSM 9768</strain>
    </source>
</reference>
<name>A0ABT9ZWN0_9BACI</name>
<evidence type="ECO:0000259" key="1">
    <source>
        <dbReference type="Pfam" id="PF00535"/>
    </source>
</evidence>